<dbReference type="EMBL" id="LDOV01000044">
    <property type="protein sequence ID" value="KLU98722.1"/>
    <property type="molecule type" value="Genomic_DNA"/>
</dbReference>
<evidence type="ECO:0000313" key="5">
    <source>
        <dbReference type="Proteomes" id="UP000036426"/>
    </source>
</evidence>
<proteinExistence type="predicted"/>
<organism evidence="2 4">
    <name type="scientific">Photobacterium aphoticum</name>
    <dbReference type="NCBI Taxonomy" id="754436"/>
    <lineage>
        <taxon>Bacteria</taxon>
        <taxon>Pseudomonadati</taxon>
        <taxon>Pseudomonadota</taxon>
        <taxon>Gammaproteobacteria</taxon>
        <taxon>Vibrionales</taxon>
        <taxon>Vibrionaceae</taxon>
        <taxon>Photobacterium</taxon>
    </lineage>
</organism>
<evidence type="ECO:0000313" key="3">
    <source>
        <dbReference type="EMBL" id="KLU98722.1"/>
    </source>
</evidence>
<comment type="caution">
    <text evidence="2">The sequence shown here is derived from an EMBL/GenBank/DDBJ whole genome shotgun (WGS) entry which is preliminary data.</text>
</comment>
<evidence type="ECO:0000313" key="4">
    <source>
        <dbReference type="Proteomes" id="UP000029227"/>
    </source>
</evidence>
<keyword evidence="1" id="KW-0472">Membrane</keyword>
<feature type="transmembrane region" description="Helical" evidence="1">
    <location>
        <begin position="55"/>
        <end position="75"/>
    </location>
</feature>
<dbReference type="OrthoDB" id="6659017at2"/>
<keyword evidence="1" id="KW-0812">Transmembrane</keyword>
<evidence type="ECO:0000256" key="1">
    <source>
        <dbReference type="SAM" id="Phobius"/>
    </source>
</evidence>
<name>A0A090RGL0_9GAMM</name>
<dbReference type="eggNOG" id="ENOG5032E7Q">
    <property type="taxonomic scope" value="Bacteria"/>
</dbReference>
<feature type="transmembrane region" description="Helical" evidence="1">
    <location>
        <begin position="7"/>
        <end position="35"/>
    </location>
</feature>
<protein>
    <submittedName>
        <fullName evidence="2">Uncharacterized protein</fullName>
    </submittedName>
</protein>
<accession>A0A090RGL0</accession>
<dbReference type="RefSeq" id="WP_047876429.1">
    <property type="nucleotide sequence ID" value="NZ_BMYC01000011.1"/>
</dbReference>
<reference evidence="3 5" key="2">
    <citation type="submission" date="2015-05" db="EMBL/GenBank/DDBJ databases">
        <title>Photobacterium galathea sp. nov.</title>
        <authorList>
            <person name="Machado H."/>
            <person name="Gram L."/>
        </authorList>
    </citation>
    <scope>NUCLEOTIDE SEQUENCE [LARGE SCALE GENOMIC DNA]</scope>
    <source>
        <strain evidence="3 5">DSM 25995</strain>
    </source>
</reference>
<gene>
    <name evidence="3" type="ORF">ABT58_21145</name>
    <name evidence="2" type="ORF">JCM19237_2794</name>
</gene>
<keyword evidence="5" id="KW-1185">Reference proteome</keyword>
<keyword evidence="1" id="KW-1133">Transmembrane helix</keyword>
<dbReference type="Proteomes" id="UP000036426">
    <property type="component" value="Unassembled WGS sequence"/>
</dbReference>
<sequence length="89" mass="9485">MNKKHIAGLIAAFVTLLGFIAAIGMSVPSVVYLWPVEALNGIAFAFAWGLGVPTWLAYVLALVIFLAIACIGYAAGRKVYSLLCPDRQS</sequence>
<dbReference type="EMBL" id="BBMN01000012">
    <property type="protein sequence ID" value="GAL06697.1"/>
    <property type="molecule type" value="Genomic_DNA"/>
</dbReference>
<dbReference type="AlphaFoldDB" id="A0A090RGL0"/>
<dbReference type="Proteomes" id="UP000029227">
    <property type="component" value="Unassembled WGS sequence"/>
</dbReference>
<evidence type="ECO:0000313" key="2">
    <source>
        <dbReference type="EMBL" id="GAL06697.1"/>
    </source>
</evidence>
<dbReference type="PATRIC" id="fig|754436.4.peg.4447"/>
<reference evidence="2 4" key="1">
    <citation type="journal article" date="2014" name="Genome Announc.">
        <title>Draft Genome Sequences of Two Vibrionaceae Species, Vibrio ponticus C121 and Photobacterium aphoticum C119, Isolated as Coral Reef Microbiota.</title>
        <authorList>
            <person name="Al-saari N."/>
            <person name="Meirelles P.M."/>
            <person name="Mino S."/>
            <person name="Suda W."/>
            <person name="Oshima K."/>
            <person name="Hattori M."/>
            <person name="Ohkuma M."/>
            <person name="Thompson F.L."/>
            <person name="Gomez-Gil B."/>
            <person name="Sawabe T."/>
            <person name="Sawabe T."/>
        </authorList>
    </citation>
    <scope>NUCLEOTIDE SEQUENCE [LARGE SCALE GENOMIC DNA]</scope>
    <source>
        <strain evidence="2 4">JCM 19237</strain>
    </source>
</reference>